<keyword evidence="1" id="KW-0472">Membrane</keyword>
<keyword evidence="3" id="KW-1185">Reference proteome</keyword>
<dbReference type="AlphaFoldDB" id="A0AAN9JXE8"/>
<evidence type="ECO:0000313" key="2">
    <source>
        <dbReference type="EMBL" id="KAK7306161.1"/>
    </source>
</evidence>
<keyword evidence="1" id="KW-0812">Transmembrane</keyword>
<accession>A0AAN9JXE8</accession>
<name>A0AAN9JXE8_CANGL</name>
<sequence length="140" mass="16406">MISCLWCTSFNPFGLRGLWAFFPLISNRTMGKRIATSENSQMKTSYLVWYWLLTQNQGKREEEESFAHSFLYTCLLLCFQITIIKLFPIAWVFFFSAFQQKGFHFRSDLRLVLHVPGFLLLTSTFVSCTKDTCQLINSEE</sequence>
<evidence type="ECO:0000313" key="3">
    <source>
        <dbReference type="Proteomes" id="UP001367508"/>
    </source>
</evidence>
<dbReference type="EMBL" id="JAYMYQ010000011">
    <property type="protein sequence ID" value="KAK7306161.1"/>
    <property type="molecule type" value="Genomic_DNA"/>
</dbReference>
<organism evidence="2 3">
    <name type="scientific">Canavalia gladiata</name>
    <name type="common">Sword bean</name>
    <name type="synonym">Dolichos gladiatus</name>
    <dbReference type="NCBI Taxonomy" id="3824"/>
    <lineage>
        <taxon>Eukaryota</taxon>
        <taxon>Viridiplantae</taxon>
        <taxon>Streptophyta</taxon>
        <taxon>Embryophyta</taxon>
        <taxon>Tracheophyta</taxon>
        <taxon>Spermatophyta</taxon>
        <taxon>Magnoliopsida</taxon>
        <taxon>eudicotyledons</taxon>
        <taxon>Gunneridae</taxon>
        <taxon>Pentapetalae</taxon>
        <taxon>rosids</taxon>
        <taxon>fabids</taxon>
        <taxon>Fabales</taxon>
        <taxon>Fabaceae</taxon>
        <taxon>Papilionoideae</taxon>
        <taxon>50 kb inversion clade</taxon>
        <taxon>NPAAA clade</taxon>
        <taxon>indigoferoid/millettioid clade</taxon>
        <taxon>Phaseoleae</taxon>
        <taxon>Canavalia</taxon>
    </lineage>
</organism>
<comment type="caution">
    <text evidence="2">The sequence shown here is derived from an EMBL/GenBank/DDBJ whole genome shotgun (WGS) entry which is preliminary data.</text>
</comment>
<protein>
    <submittedName>
        <fullName evidence="2">Uncharacterized protein</fullName>
    </submittedName>
</protein>
<evidence type="ECO:0000256" key="1">
    <source>
        <dbReference type="SAM" id="Phobius"/>
    </source>
</evidence>
<keyword evidence="1" id="KW-1133">Transmembrane helix</keyword>
<feature type="transmembrane region" description="Helical" evidence="1">
    <location>
        <begin position="109"/>
        <end position="127"/>
    </location>
</feature>
<proteinExistence type="predicted"/>
<feature type="transmembrane region" description="Helical" evidence="1">
    <location>
        <begin position="70"/>
        <end position="97"/>
    </location>
</feature>
<dbReference type="Proteomes" id="UP001367508">
    <property type="component" value="Unassembled WGS sequence"/>
</dbReference>
<reference evidence="2 3" key="1">
    <citation type="submission" date="2024-01" db="EMBL/GenBank/DDBJ databases">
        <title>The genomes of 5 underutilized Papilionoideae crops provide insights into root nodulation and disease resistanc.</title>
        <authorList>
            <person name="Jiang F."/>
        </authorList>
    </citation>
    <scope>NUCLEOTIDE SEQUENCE [LARGE SCALE GENOMIC DNA]</scope>
    <source>
        <strain evidence="2">LVBAO_FW01</strain>
        <tissue evidence="2">Leaves</tissue>
    </source>
</reference>
<gene>
    <name evidence="2" type="ORF">VNO77_44084</name>
</gene>